<dbReference type="Proteomes" id="UP000751190">
    <property type="component" value="Unassembled WGS sequence"/>
</dbReference>
<evidence type="ECO:0000256" key="3">
    <source>
        <dbReference type="SAM" id="SignalP"/>
    </source>
</evidence>
<protein>
    <submittedName>
        <fullName evidence="4">Uncharacterized protein</fullName>
    </submittedName>
</protein>
<evidence type="ECO:0000256" key="1">
    <source>
        <dbReference type="SAM" id="MobiDB-lite"/>
    </source>
</evidence>
<feature type="transmembrane region" description="Helical" evidence="2">
    <location>
        <begin position="241"/>
        <end position="260"/>
    </location>
</feature>
<feature type="compositionally biased region" description="Basic and acidic residues" evidence="1">
    <location>
        <begin position="350"/>
        <end position="362"/>
    </location>
</feature>
<feature type="signal peptide" evidence="3">
    <location>
        <begin position="1"/>
        <end position="17"/>
    </location>
</feature>
<keyword evidence="3" id="KW-0732">Signal</keyword>
<reference evidence="4" key="1">
    <citation type="submission" date="2021-05" db="EMBL/GenBank/DDBJ databases">
        <title>The genome of the haptophyte Pavlova lutheri (Diacronema luteri, Pavlovales) - a model for lipid biosynthesis in eukaryotic algae.</title>
        <authorList>
            <person name="Hulatt C.J."/>
            <person name="Posewitz M.C."/>
        </authorList>
    </citation>
    <scope>NUCLEOTIDE SEQUENCE</scope>
    <source>
        <strain evidence="4">NIVA-4/92</strain>
    </source>
</reference>
<feature type="transmembrane region" description="Helical" evidence="2">
    <location>
        <begin position="171"/>
        <end position="194"/>
    </location>
</feature>
<accession>A0A8J5XAE5</accession>
<evidence type="ECO:0000313" key="4">
    <source>
        <dbReference type="EMBL" id="KAG8459657.1"/>
    </source>
</evidence>
<keyword evidence="5" id="KW-1185">Reference proteome</keyword>
<gene>
    <name evidence="4" type="ORF">KFE25_001013</name>
</gene>
<feature type="transmembrane region" description="Helical" evidence="2">
    <location>
        <begin position="315"/>
        <end position="339"/>
    </location>
</feature>
<proteinExistence type="predicted"/>
<dbReference type="AlphaFoldDB" id="A0A8J5XAE5"/>
<dbReference type="EMBL" id="JAGTXO010000039">
    <property type="protein sequence ID" value="KAG8459657.1"/>
    <property type="molecule type" value="Genomic_DNA"/>
</dbReference>
<sequence length="362" mass="38226">MLNALLMAAALANPACTGEMCADTTWCGWAKFCGAWRLGENIGSDGPEAQACRSIPTSSVKKLDGAGNEAFCVSLDTRRSGFSCFGGNSWVHSIAEHLVPTFEMRDAADGGRLPLNRTNCEDLQLDGAGGGTVYMAGLCCAGWRVPCFDKPGCVEEFVPYGPGILKSSISIMLLICAAVHITSAAICILFAGRLMDSYDSTEEMGPTDKDAAKNVVAMLGAAHGGFSAILVFGALQDWLSGKVQIALVSLVWYAVLGPLAEAMQHGTKPWSQSHYINEFIGVASGECLSKPPKINYIVLCICMTIAIGMETIDRVFIVALCMVAVGIALSILTSIMPAAPSEGESMRAGQSRDEGGRSAEMR</sequence>
<name>A0A8J5XAE5_DIALT</name>
<evidence type="ECO:0000256" key="2">
    <source>
        <dbReference type="SAM" id="Phobius"/>
    </source>
</evidence>
<feature type="region of interest" description="Disordered" evidence="1">
    <location>
        <begin position="341"/>
        <end position="362"/>
    </location>
</feature>
<feature type="chain" id="PRO_5035168716" evidence="3">
    <location>
        <begin position="18"/>
        <end position="362"/>
    </location>
</feature>
<feature type="transmembrane region" description="Helical" evidence="2">
    <location>
        <begin position="215"/>
        <end position="235"/>
    </location>
</feature>
<keyword evidence="2" id="KW-0472">Membrane</keyword>
<evidence type="ECO:0000313" key="5">
    <source>
        <dbReference type="Proteomes" id="UP000751190"/>
    </source>
</evidence>
<comment type="caution">
    <text evidence="4">The sequence shown here is derived from an EMBL/GenBank/DDBJ whole genome shotgun (WGS) entry which is preliminary data.</text>
</comment>
<dbReference type="OrthoDB" id="10424943at2759"/>
<organism evidence="4 5">
    <name type="scientific">Diacronema lutheri</name>
    <name type="common">Unicellular marine alga</name>
    <name type="synonym">Monochrysis lutheri</name>
    <dbReference type="NCBI Taxonomy" id="2081491"/>
    <lineage>
        <taxon>Eukaryota</taxon>
        <taxon>Haptista</taxon>
        <taxon>Haptophyta</taxon>
        <taxon>Pavlovophyceae</taxon>
        <taxon>Pavlovales</taxon>
        <taxon>Pavlovaceae</taxon>
        <taxon>Diacronema</taxon>
    </lineage>
</organism>
<keyword evidence="2" id="KW-1133">Transmembrane helix</keyword>
<keyword evidence="2" id="KW-0812">Transmembrane</keyword>